<dbReference type="RefSeq" id="XP_006819267.1">
    <property type="nucleotide sequence ID" value="XM_006819204.1"/>
</dbReference>
<feature type="region of interest" description="Disordered" evidence="1">
    <location>
        <begin position="1337"/>
        <end position="1572"/>
    </location>
</feature>
<feature type="compositionally biased region" description="Low complexity" evidence="1">
    <location>
        <begin position="1340"/>
        <end position="1362"/>
    </location>
</feature>
<dbReference type="SUPFAM" id="SSF51045">
    <property type="entry name" value="WW domain"/>
    <property type="match status" value="2"/>
</dbReference>
<dbReference type="InterPro" id="IPR035963">
    <property type="entry name" value="FERM_2"/>
</dbReference>
<dbReference type="PANTHER" id="PTHR46221">
    <property type="entry name" value="FERM AND PDZ DOMAIN-CONTAINING PROTEIN FAMILY MEMBER"/>
    <property type="match status" value="1"/>
</dbReference>
<dbReference type="Proteomes" id="UP000694865">
    <property type="component" value="Unplaced"/>
</dbReference>
<dbReference type="GeneID" id="102806711"/>
<feature type="region of interest" description="Disordered" evidence="1">
    <location>
        <begin position="1153"/>
        <end position="1182"/>
    </location>
</feature>
<name>A0ABM0MGX6_SACKO</name>
<feature type="compositionally biased region" description="Basic and acidic residues" evidence="1">
    <location>
        <begin position="1423"/>
        <end position="1436"/>
    </location>
</feature>
<feature type="compositionally biased region" description="Acidic residues" evidence="1">
    <location>
        <begin position="775"/>
        <end position="794"/>
    </location>
</feature>
<dbReference type="SUPFAM" id="SSF50729">
    <property type="entry name" value="PH domain-like"/>
    <property type="match status" value="1"/>
</dbReference>
<dbReference type="InterPro" id="IPR029071">
    <property type="entry name" value="Ubiquitin-like_domsf"/>
</dbReference>
<gene>
    <name evidence="5" type="primary">LOC102806711</name>
</gene>
<evidence type="ECO:0000259" key="2">
    <source>
        <dbReference type="PROSITE" id="PS50020"/>
    </source>
</evidence>
<feature type="compositionally biased region" description="Polar residues" evidence="1">
    <location>
        <begin position="697"/>
        <end position="709"/>
    </location>
</feature>
<feature type="domain" description="WW" evidence="2">
    <location>
        <begin position="13"/>
        <end position="46"/>
    </location>
</feature>
<evidence type="ECO:0000256" key="1">
    <source>
        <dbReference type="SAM" id="MobiDB-lite"/>
    </source>
</evidence>
<dbReference type="PANTHER" id="PTHR46221:SF3">
    <property type="entry name" value="FERM AND PDZ DOMAIN-CONTAINING PROTEIN 4"/>
    <property type="match status" value="1"/>
</dbReference>
<dbReference type="InterPro" id="IPR019748">
    <property type="entry name" value="FERM_central"/>
</dbReference>
<dbReference type="Pfam" id="PF00373">
    <property type="entry name" value="FERM_M"/>
    <property type="match status" value="1"/>
</dbReference>
<feature type="region of interest" description="Disordered" evidence="1">
    <location>
        <begin position="691"/>
        <end position="712"/>
    </location>
</feature>
<dbReference type="Gene3D" id="2.30.29.30">
    <property type="entry name" value="Pleckstrin-homology domain (PH domain)/Phosphotyrosine-binding domain (PTB)"/>
    <property type="match status" value="1"/>
</dbReference>
<dbReference type="SUPFAM" id="SSF50156">
    <property type="entry name" value="PDZ domain-like"/>
    <property type="match status" value="1"/>
</dbReference>
<reference evidence="5" key="1">
    <citation type="submission" date="2025-08" db="UniProtKB">
        <authorList>
            <consortium name="RefSeq"/>
        </authorList>
    </citation>
    <scope>IDENTIFICATION</scope>
    <source>
        <tissue evidence="5">Testes</tissue>
    </source>
</reference>
<dbReference type="Pfam" id="PF00595">
    <property type="entry name" value="PDZ"/>
    <property type="match status" value="1"/>
</dbReference>
<keyword evidence="4" id="KW-1185">Reference proteome</keyword>
<evidence type="ECO:0000259" key="3">
    <source>
        <dbReference type="PROSITE" id="PS50106"/>
    </source>
</evidence>
<dbReference type="Gene3D" id="1.20.1420.10">
    <property type="entry name" value="Talin, central domain"/>
    <property type="match status" value="1"/>
</dbReference>
<dbReference type="Pfam" id="PF00397">
    <property type="entry name" value="WW"/>
    <property type="match status" value="1"/>
</dbReference>
<dbReference type="PROSITE" id="PS50106">
    <property type="entry name" value="PDZ"/>
    <property type="match status" value="1"/>
</dbReference>
<feature type="compositionally biased region" description="Pro residues" evidence="1">
    <location>
        <begin position="1548"/>
        <end position="1570"/>
    </location>
</feature>
<feature type="compositionally biased region" description="Basic and acidic residues" evidence="1">
    <location>
        <begin position="1156"/>
        <end position="1173"/>
    </location>
</feature>
<dbReference type="CDD" id="cd14473">
    <property type="entry name" value="FERM_B-lobe"/>
    <property type="match status" value="1"/>
</dbReference>
<dbReference type="InterPro" id="IPR001202">
    <property type="entry name" value="WW_dom"/>
</dbReference>
<dbReference type="Gene3D" id="2.30.42.10">
    <property type="match status" value="1"/>
</dbReference>
<feature type="domain" description="WW" evidence="2">
    <location>
        <begin position="52"/>
        <end position="85"/>
    </location>
</feature>
<dbReference type="SMART" id="SM00228">
    <property type="entry name" value="PDZ"/>
    <property type="match status" value="1"/>
</dbReference>
<dbReference type="Gene3D" id="1.20.80.10">
    <property type="match status" value="1"/>
</dbReference>
<evidence type="ECO:0000313" key="4">
    <source>
        <dbReference type="Proteomes" id="UP000694865"/>
    </source>
</evidence>
<feature type="domain" description="PDZ" evidence="3">
    <location>
        <begin position="95"/>
        <end position="172"/>
    </location>
</feature>
<accession>A0ABM0MGX6</accession>
<dbReference type="InterPro" id="IPR001478">
    <property type="entry name" value="PDZ"/>
</dbReference>
<dbReference type="CDD" id="cd00201">
    <property type="entry name" value="WW"/>
    <property type="match status" value="2"/>
</dbReference>
<dbReference type="CDD" id="cd06769">
    <property type="entry name" value="PDZ_FRMPD1_3_4-like"/>
    <property type="match status" value="1"/>
</dbReference>
<dbReference type="InterPro" id="IPR019749">
    <property type="entry name" value="Band_41_domain"/>
</dbReference>
<dbReference type="InterPro" id="IPR036034">
    <property type="entry name" value="PDZ_sf"/>
</dbReference>
<evidence type="ECO:0000313" key="5">
    <source>
        <dbReference type="RefSeq" id="XP_006819267.1"/>
    </source>
</evidence>
<dbReference type="PROSITE" id="PS50020">
    <property type="entry name" value="WW_DOMAIN_2"/>
    <property type="match status" value="2"/>
</dbReference>
<feature type="compositionally biased region" description="Pro residues" evidence="1">
    <location>
        <begin position="1524"/>
        <end position="1540"/>
    </location>
</feature>
<sequence>MERKERALEEINRSLEPGWQAKLNADGRLYYINHNDKITRWLPPSVNWTCKEALPFGWECALDKTGKPYFLNHVDCTSTLDDPREDEELFLVERQVKLMRDSVLGFGFVAGSEKPVIVRSVTEGGPCDGKLFSGDEILRINNEDVKKLNREYVINKVRSCPDVIFLTVAQPSMDRNSGRKSSLLSISKKLKLKNNPSRVRFSEEVEEDAKIGKDSSLFNLPGVLKVYLENQQTKSFKYDSKTLVRDVLNILQEKLDIKCMEYFSLLVKDYSSPAKPKLSFLQDHELIQRCCNDVVEGRYGSELKYDSAIRLAALQMQEHVLTSKLSAKVSVKAVEKECGLSKFLPQSLLQGVKVKDIRRAMNHFIKMNQNLAAPGQKHLTALQVKLHYLKIVSELKTFGGRYFTAVLMVSEVFINKINHVNQDNITTDVTQGKQPPMLPKATRPLMLLRVTRPLMLLRVTRPLMLPWGNQPQMLPRNEGEKRSEVNILVGPKCGISHVINTKNNVMSLLADFSHVTFINVYNHSDDGMQNVELKLDDMKPVHLIMQSAEARDFACLISGYYKILVNRDKCILPPIDSHLSKKEQEAPQYHGKHRVQAAEWSYPTDLISQLISEEEEEDSDDNDVIIPGYHDPKNSQDGEYIVDLVRGPPHYEEDIPFINSGISMCMAEKEAGDGASTEDNVIEEISAMESINRDSVSETSSKGSLTNSLPEVDYPTDELSTFELSKDYDISDAVATESIKSIPSKGGIELLSFKLMKLDRIEHDILGDGGWDDVPKEEEEEGEEEEESDSDDSDCSSSDSNVIDMMDNSRTSLLNRDSIIFPRPKLNINVSALKHDDSEMNVTPPEINSDVIDLTRIPPPLIETAEEHLENLEVTAPPLEFTDTVDEIPVSVIDLPSPVLEDAPQLKSSNLDTLEVVLAPPDIPVTVPDETHRVQHVAIDALVEVDVKEQNDVESDSGNETVSSETIEITGCGEHVECSHSPSDYMNLISRQKTPVLATGEMQNIPEHSLEIKNVMEDIVLPPPPDSEFADDSFLDVVLPPPLLSEDDIDFDFKDLPPPLIFEDDVLDTEEVIAPPEGFGFPDNKEEMEFIPPPPLFDTSEVKETEYVFDTERDKPDNSHVTDLDLIVCSANKVNENDESSTDLPGLIVESNHSIKPGEKSHSHTPDFVDKSNHISGNSEPNKIEISVKSRVSRKKGYVSPSLARKSYSFDFSYQPKDSKMDDNVRSSSPLAKSIRTFSSDETLTTSAKSDNESEDDASLVSRTSSLRWSFDSSRSERRSNSFSSRGSRGLQSNALFYNPSDLLNVNANDTTKDRYSKPLLKGNTFGNMFSGIAGTSKVAPSGDSASAPSSPSSTGVRTSSSMKTVKAVPPAKGSPTLRTSLPLKRVSLRPVAGQTSGVPAGSGSSEKKHGPLKAFKLLSLSSERRNSSGSEHSDGEAPTNVCKVQDKDMSHGFESQEQLKLSRAPLQRSISNPVSPEKPPTAPKPEKISSSSVKPPVPPRRHSIPMKPIPPPKPKNLSSPIKPNSPPPPPPPLTSPPLNSPSLVPKQSPPDSPPPPLPVSSPPISPPLSPVDKLMKRDEAELFATDINVVNILTQESEIIGKSPMGTATLIENREYSIEDGVETAHQDIAVLISDLDMMLDAVVTTDMDLGNQKQESEQFNDCKQILMNEAKEFATCTKVLVSSAAHSKEKLIEAVNRSLHSLARLFVGCHNTMELMSSHGQATHLATKVKNIANYFGDTLKAAEIACGKSLNDPTMKLLLKEVQNMAAILSAMMRTLRILQNR</sequence>
<feature type="region of interest" description="Disordered" evidence="1">
    <location>
        <begin position="766"/>
        <end position="803"/>
    </location>
</feature>
<dbReference type="InterPro" id="IPR036020">
    <property type="entry name" value="WW_dom_sf"/>
</dbReference>
<proteinExistence type="predicted"/>
<protein>
    <submittedName>
        <fullName evidence="5">FERM and PDZ domain-containing protein 4-like</fullName>
    </submittedName>
</protein>
<dbReference type="SMART" id="SM00456">
    <property type="entry name" value="WW"/>
    <property type="match status" value="2"/>
</dbReference>
<dbReference type="InterPro" id="IPR014352">
    <property type="entry name" value="FERM/acyl-CoA-bd_prot_sf"/>
</dbReference>
<organism evidence="4 5">
    <name type="scientific">Saccoglossus kowalevskii</name>
    <name type="common">Acorn worm</name>
    <dbReference type="NCBI Taxonomy" id="10224"/>
    <lineage>
        <taxon>Eukaryota</taxon>
        <taxon>Metazoa</taxon>
        <taxon>Hemichordata</taxon>
        <taxon>Enteropneusta</taxon>
        <taxon>Harrimaniidae</taxon>
        <taxon>Saccoglossus</taxon>
    </lineage>
</organism>
<dbReference type="InterPro" id="IPR049385">
    <property type="entry name" value="FAK1-like_FERM_C"/>
</dbReference>
<dbReference type="Pfam" id="PF21477">
    <property type="entry name" value="FERM_C_FAK1"/>
    <property type="match status" value="1"/>
</dbReference>
<dbReference type="SMART" id="SM00295">
    <property type="entry name" value="B41"/>
    <property type="match status" value="1"/>
</dbReference>
<dbReference type="Gene3D" id="2.20.70.10">
    <property type="match status" value="2"/>
</dbReference>
<dbReference type="SUPFAM" id="SSF54236">
    <property type="entry name" value="Ubiquitin-like"/>
    <property type="match status" value="1"/>
</dbReference>
<dbReference type="SUPFAM" id="SSF47031">
    <property type="entry name" value="Second domain of FERM"/>
    <property type="match status" value="1"/>
</dbReference>
<dbReference type="PROSITE" id="PS01159">
    <property type="entry name" value="WW_DOMAIN_1"/>
    <property type="match status" value="1"/>
</dbReference>
<dbReference type="InterPro" id="IPR011993">
    <property type="entry name" value="PH-like_dom_sf"/>
</dbReference>